<gene>
    <name evidence="3" type="ORF">GCM10011289_24000</name>
</gene>
<evidence type="ECO:0000259" key="2">
    <source>
        <dbReference type="Pfam" id="PF08898"/>
    </source>
</evidence>
<organism evidence="3 4">
    <name type="scientific">Paludibacterium paludis</name>
    <dbReference type="NCBI Taxonomy" id="1225769"/>
    <lineage>
        <taxon>Bacteria</taxon>
        <taxon>Pseudomonadati</taxon>
        <taxon>Pseudomonadota</taxon>
        <taxon>Betaproteobacteria</taxon>
        <taxon>Neisseriales</taxon>
        <taxon>Chromobacteriaceae</taxon>
        <taxon>Paludibacterium</taxon>
    </lineage>
</organism>
<sequence>MSIGLFHTRYIIASPAIGSPVLTLEILVDTPHKRISGQACISQSTFPPLAFHADVWGGYSQPRLDPGSEYHIVMALEGNPAGPASQLADTFHLHAVLDHDWQSGFASYRFVYQGQMHAVEHAAMTVDKAGAGSEATYLPPPHPHPVPLYAAALQQAGSGGDLARMKALASQAQLQLDQGEQIQVALRDLDAEISRLETRR</sequence>
<evidence type="ECO:0008006" key="5">
    <source>
        <dbReference type="Google" id="ProtNLM"/>
    </source>
</evidence>
<dbReference type="InterPro" id="IPR014994">
    <property type="entry name" value="DUF1843"/>
</dbReference>
<reference evidence="3" key="2">
    <citation type="submission" date="2020-09" db="EMBL/GenBank/DDBJ databases">
        <authorList>
            <person name="Sun Q."/>
            <person name="Kim S."/>
        </authorList>
    </citation>
    <scope>NUCLEOTIDE SEQUENCE</scope>
    <source>
        <strain evidence="3">KCTC 32182</strain>
    </source>
</reference>
<protein>
    <recommendedName>
        <fullName evidence="5">DUF1842 domain-containing protein</fullName>
    </recommendedName>
</protein>
<feature type="domain" description="DUF1842" evidence="1">
    <location>
        <begin position="4"/>
        <end position="115"/>
    </location>
</feature>
<keyword evidence="4" id="KW-1185">Reference proteome</keyword>
<accession>A0A918P3W4</accession>
<dbReference type="Pfam" id="PF08898">
    <property type="entry name" value="DUF1843"/>
    <property type="match status" value="1"/>
</dbReference>
<comment type="caution">
    <text evidence="3">The sequence shown here is derived from an EMBL/GenBank/DDBJ whole genome shotgun (WGS) entry which is preliminary data.</text>
</comment>
<evidence type="ECO:0000313" key="3">
    <source>
        <dbReference type="EMBL" id="GGY19763.1"/>
    </source>
</evidence>
<name>A0A918P3W4_9NEIS</name>
<dbReference type="EMBL" id="BMYX01000014">
    <property type="protein sequence ID" value="GGY19763.1"/>
    <property type="molecule type" value="Genomic_DNA"/>
</dbReference>
<feature type="domain" description="DUF1843" evidence="2">
    <location>
        <begin position="147"/>
        <end position="197"/>
    </location>
</feature>
<proteinExistence type="predicted"/>
<dbReference type="Proteomes" id="UP000645257">
    <property type="component" value="Unassembled WGS sequence"/>
</dbReference>
<evidence type="ECO:0000313" key="4">
    <source>
        <dbReference type="Proteomes" id="UP000645257"/>
    </source>
</evidence>
<dbReference type="AlphaFoldDB" id="A0A918P3W4"/>
<reference evidence="3" key="1">
    <citation type="journal article" date="2014" name="Int. J. Syst. Evol. Microbiol.">
        <title>Complete genome sequence of Corynebacterium casei LMG S-19264T (=DSM 44701T), isolated from a smear-ripened cheese.</title>
        <authorList>
            <consortium name="US DOE Joint Genome Institute (JGI-PGF)"/>
            <person name="Walter F."/>
            <person name="Albersmeier A."/>
            <person name="Kalinowski J."/>
            <person name="Ruckert C."/>
        </authorList>
    </citation>
    <scope>NUCLEOTIDE SEQUENCE</scope>
    <source>
        <strain evidence="3">KCTC 32182</strain>
    </source>
</reference>
<dbReference type="RefSeq" id="WP_189534620.1">
    <property type="nucleotide sequence ID" value="NZ_BMYX01000014.1"/>
</dbReference>
<dbReference type="Pfam" id="PF08896">
    <property type="entry name" value="DUF1842"/>
    <property type="match status" value="1"/>
</dbReference>
<dbReference type="InterPro" id="IPR014992">
    <property type="entry name" value="DUF1842"/>
</dbReference>
<evidence type="ECO:0000259" key="1">
    <source>
        <dbReference type="Pfam" id="PF08896"/>
    </source>
</evidence>